<evidence type="ECO:0000313" key="4">
    <source>
        <dbReference type="Proteomes" id="UP001176521"/>
    </source>
</evidence>
<proteinExistence type="predicted"/>
<name>A0AAN6JGZ6_9BASI</name>
<reference evidence="3" key="1">
    <citation type="journal article" date="2023" name="PhytoFront">
        <title>Draft Genome Resources of Seven Strains of Tilletia horrida, Causal Agent of Kernel Smut of Rice.</title>
        <authorList>
            <person name="Khanal S."/>
            <person name="Antony Babu S."/>
            <person name="Zhou X.G."/>
        </authorList>
    </citation>
    <scope>NUCLEOTIDE SEQUENCE</scope>
    <source>
        <strain evidence="3">TX3</strain>
    </source>
</reference>
<dbReference type="Proteomes" id="UP001176521">
    <property type="component" value="Unassembled WGS sequence"/>
</dbReference>
<evidence type="ECO:0000256" key="1">
    <source>
        <dbReference type="SAM" id="Coils"/>
    </source>
</evidence>
<evidence type="ECO:0000256" key="2">
    <source>
        <dbReference type="SAM" id="MobiDB-lite"/>
    </source>
</evidence>
<evidence type="ECO:0000313" key="3">
    <source>
        <dbReference type="EMBL" id="KAK0520304.1"/>
    </source>
</evidence>
<gene>
    <name evidence="3" type="ORF">OC842_007144</name>
</gene>
<comment type="caution">
    <text evidence="3">The sequence shown here is derived from an EMBL/GenBank/DDBJ whole genome shotgun (WGS) entry which is preliminary data.</text>
</comment>
<keyword evidence="1" id="KW-0175">Coiled coil</keyword>
<feature type="region of interest" description="Disordered" evidence="2">
    <location>
        <begin position="256"/>
        <end position="278"/>
    </location>
</feature>
<accession>A0AAN6JGZ6</accession>
<protein>
    <submittedName>
        <fullName evidence="3">Uncharacterized protein</fullName>
    </submittedName>
</protein>
<dbReference type="AlphaFoldDB" id="A0AAN6JGZ6"/>
<sequence length="278" mass="30329">MCECFPEQLSAIEEDEALVQRKKAVAEAEIALDAALDEAELPHLNIKIILASADLPSAIRQLAALVRDRRDEATSLRRRLRKNAKRKNEAKVSAERLEKAGVSVGELQEASEEVATASNELARLLLGRIAGTGKTSIDSAAEPQAEENQDADQPDQDLVDLASHFYNDANEEEDRQAAQDLLDVGPIGEATTLDVKLALMRLTYGRLQGRKRLFIGTNREPGKITGDTSIKLRHLREAQPDEYAIPGVLPAPSVLSPRSLVSDRQPEGYVDPAVALPT</sequence>
<feature type="coiled-coil region" evidence="1">
    <location>
        <begin position="70"/>
        <end position="127"/>
    </location>
</feature>
<dbReference type="EMBL" id="JAPDMQ010000815">
    <property type="protein sequence ID" value="KAK0520304.1"/>
    <property type="molecule type" value="Genomic_DNA"/>
</dbReference>
<keyword evidence="4" id="KW-1185">Reference proteome</keyword>
<organism evidence="3 4">
    <name type="scientific">Tilletia horrida</name>
    <dbReference type="NCBI Taxonomy" id="155126"/>
    <lineage>
        <taxon>Eukaryota</taxon>
        <taxon>Fungi</taxon>
        <taxon>Dikarya</taxon>
        <taxon>Basidiomycota</taxon>
        <taxon>Ustilaginomycotina</taxon>
        <taxon>Exobasidiomycetes</taxon>
        <taxon>Tilletiales</taxon>
        <taxon>Tilletiaceae</taxon>
        <taxon>Tilletia</taxon>
    </lineage>
</organism>